<accession>A0A0B2A5J3</accession>
<dbReference type="RefSeq" id="WP_039396719.1">
    <property type="nucleotide sequence ID" value="NZ_JTDK01000006.1"/>
</dbReference>
<evidence type="ECO:0000313" key="11">
    <source>
        <dbReference type="EMBL" id="KHK98355.1"/>
    </source>
</evidence>
<feature type="transmembrane region" description="Helical" evidence="9">
    <location>
        <begin position="124"/>
        <end position="147"/>
    </location>
</feature>
<evidence type="ECO:0000259" key="10">
    <source>
        <dbReference type="PROSITE" id="PS50928"/>
    </source>
</evidence>
<organism evidence="11 12">
    <name type="scientific">Microbacterium mangrovi</name>
    <dbReference type="NCBI Taxonomy" id="1348253"/>
    <lineage>
        <taxon>Bacteria</taxon>
        <taxon>Bacillati</taxon>
        <taxon>Actinomycetota</taxon>
        <taxon>Actinomycetes</taxon>
        <taxon>Micrococcales</taxon>
        <taxon>Microbacteriaceae</taxon>
        <taxon>Microbacterium</taxon>
    </lineage>
</organism>
<evidence type="ECO:0000256" key="1">
    <source>
        <dbReference type="ARBA" id="ARBA00004651"/>
    </source>
</evidence>
<keyword evidence="7 9" id="KW-1133">Transmembrane helix</keyword>
<evidence type="ECO:0000256" key="8">
    <source>
        <dbReference type="ARBA" id="ARBA00023136"/>
    </source>
</evidence>
<proteinExistence type="inferred from homology"/>
<dbReference type="GO" id="GO:0022857">
    <property type="term" value="F:transmembrane transporter activity"/>
    <property type="evidence" value="ECO:0007669"/>
    <property type="project" value="InterPro"/>
</dbReference>
<feature type="transmembrane region" description="Helical" evidence="9">
    <location>
        <begin position="250"/>
        <end position="268"/>
    </location>
</feature>
<evidence type="ECO:0000256" key="9">
    <source>
        <dbReference type="RuleBase" id="RU363032"/>
    </source>
</evidence>
<keyword evidence="12" id="KW-1185">Reference proteome</keyword>
<evidence type="ECO:0000256" key="5">
    <source>
        <dbReference type="ARBA" id="ARBA00022692"/>
    </source>
</evidence>
<feature type="transmembrane region" description="Helical" evidence="9">
    <location>
        <begin position="70"/>
        <end position="103"/>
    </location>
</feature>
<evidence type="ECO:0000313" key="12">
    <source>
        <dbReference type="Proteomes" id="UP000031030"/>
    </source>
</evidence>
<feature type="transmembrane region" description="Helical" evidence="9">
    <location>
        <begin position="153"/>
        <end position="172"/>
    </location>
</feature>
<dbReference type="InterPro" id="IPR000515">
    <property type="entry name" value="MetI-like"/>
</dbReference>
<dbReference type="GO" id="GO:0043190">
    <property type="term" value="C:ATP-binding cassette (ABC) transporter complex"/>
    <property type="evidence" value="ECO:0007669"/>
    <property type="project" value="InterPro"/>
</dbReference>
<keyword evidence="8 9" id="KW-0472">Membrane</keyword>
<dbReference type="InterPro" id="IPR043429">
    <property type="entry name" value="ArtM/GltK/GlnP/TcyL/YhdX-like"/>
</dbReference>
<evidence type="ECO:0000256" key="6">
    <source>
        <dbReference type="ARBA" id="ARBA00022970"/>
    </source>
</evidence>
<dbReference type="Pfam" id="PF00528">
    <property type="entry name" value="BPD_transp_1"/>
    <property type="match status" value="1"/>
</dbReference>
<keyword evidence="6" id="KW-0029">Amino-acid transport</keyword>
<dbReference type="Proteomes" id="UP000031030">
    <property type="component" value="Unassembled WGS sequence"/>
</dbReference>
<keyword evidence="4" id="KW-1003">Cell membrane</keyword>
<dbReference type="PANTHER" id="PTHR30614">
    <property type="entry name" value="MEMBRANE COMPONENT OF AMINO ACID ABC TRANSPORTER"/>
    <property type="match status" value="1"/>
</dbReference>
<dbReference type="AlphaFoldDB" id="A0A0B2A5J3"/>
<dbReference type="CDD" id="cd06261">
    <property type="entry name" value="TM_PBP2"/>
    <property type="match status" value="1"/>
</dbReference>
<protein>
    <submittedName>
        <fullName evidence="11">ABC transporter permease</fullName>
    </submittedName>
</protein>
<dbReference type="PANTHER" id="PTHR30614:SF20">
    <property type="entry name" value="GLUTAMINE TRANSPORT SYSTEM PERMEASE PROTEIN GLNP"/>
    <property type="match status" value="1"/>
</dbReference>
<evidence type="ECO:0000256" key="2">
    <source>
        <dbReference type="ARBA" id="ARBA00010072"/>
    </source>
</evidence>
<dbReference type="InterPro" id="IPR035906">
    <property type="entry name" value="MetI-like_sf"/>
</dbReference>
<reference evidence="11 12" key="1">
    <citation type="submission" date="2014-11" db="EMBL/GenBank/DDBJ databases">
        <title>Genome sequence of Microbacterium mangrovi MUSC 115(T).</title>
        <authorList>
            <person name="Lee L.-H."/>
        </authorList>
    </citation>
    <scope>NUCLEOTIDE SEQUENCE [LARGE SCALE GENOMIC DNA]</scope>
    <source>
        <strain evidence="11 12">MUSC 115</strain>
    </source>
</reference>
<dbReference type="Gene3D" id="1.10.3720.10">
    <property type="entry name" value="MetI-like"/>
    <property type="match status" value="1"/>
</dbReference>
<keyword evidence="5 9" id="KW-0812">Transmembrane</keyword>
<dbReference type="NCBIfam" id="TIGR01726">
    <property type="entry name" value="HEQRo_perm_3TM"/>
    <property type="match status" value="1"/>
</dbReference>
<evidence type="ECO:0000256" key="7">
    <source>
        <dbReference type="ARBA" id="ARBA00022989"/>
    </source>
</evidence>
<comment type="subcellular location">
    <subcellularLocation>
        <location evidence="1 9">Cell membrane</location>
        <topology evidence="1 9">Multi-pass membrane protein</topology>
    </subcellularLocation>
</comment>
<evidence type="ECO:0000256" key="3">
    <source>
        <dbReference type="ARBA" id="ARBA00022448"/>
    </source>
</evidence>
<gene>
    <name evidence="11" type="ORF">LK09_04920</name>
</gene>
<dbReference type="OrthoDB" id="9814902at2"/>
<comment type="similarity">
    <text evidence="2">Belongs to the binding-protein-dependent transport system permease family. HisMQ subfamily.</text>
</comment>
<dbReference type="PROSITE" id="PS50928">
    <property type="entry name" value="ABC_TM1"/>
    <property type="match status" value="1"/>
</dbReference>
<evidence type="ECO:0000256" key="4">
    <source>
        <dbReference type="ARBA" id="ARBA00022475"/>
    </source>
</evidence>
<feature type="transmembrane region" description="Helical" evidence="9">
    <location>
        <begin position="30"/>
        <end position="50"/>
    </location>
</feature>
<dbReference type="GO" id="GO:0006865">
    <property type="term" value="P:amino acid transport"/>
    <property type="evidence" value="ECO:0007669"/>
    <property type="project" value="UniProtKB-KW"/>
</dbReference>
<dbReference type="InterPro" id="IPR010065">
    <property type="entry name" value="AA_ABC_transptr_permease_3TM"/>
</dbReference>
<feature type="domain" description="ABC transmembrane type-1" evidence="10">
    <location>
        <begin position="79"/>
        <end position="271"/>
    </location>
</feature>
<comment type="caution">
    <text evidence="11">The sequence shown here is derived from an EMBL/GenBank/DDBJ whole genome shotgun (WGS) entry which is preliminary data.</text>
</comment>
<sequence>MSETLTAPAWQPSDLELNRRALRRRATTRSVLTALVSSIVVAVVLVVVIVNTPGWTAVRETFFDPKVALASIPAIFQGLLLNIEVLIVSAICVAIVGTVLAVLRSLRGPVFFPLRMLATAYTDFFRGVPLLIVLYLVGFGIPALMIFPRMPPVFWGTIAIVISYSAYIAEVLRAGMEAVHPSQRVAARSLGLTHGQTLRIVVIPQGVRKVVPALMNDFVSMQKDVGLISVLGAVDAIRAAQLQVAETYNFTPYIVAGIFFVILSWPMIRLTDTFTAKLNKREQAGGIV</sequence>
<keyword evidence="3 9" id="KW-0813">Transport</keyword>
<name>A0A0B2A5J3_9MICO</name>
<dbReference type="EMBL" id="JTDK01000006">
    <property type="protein sequence ID" value="KHK98355.1"/>
    <property type="molecule type" value="Genomic_DNA"/>
</dbReference>
<dbReference type="STRING" id="1348253.LK09_04920"/>
<dbReference type="SUPFAM" id="SSF161098">
    <property type="entry name" value="MetI-like"/>
    <property type="match status" value="1"/>
</dbReference>